<dbReference type="KEGG" id="sla:SERLADRAFT_384615"/>
<dbReference type="RefSeq" id="XP_007316402.1">
    <property type="nucleotide sequence ID" value="XM_007316340.1"/>
</dbReference>
<organism>
    <name type="scientific">Serpula lacrymans var. lacrymans (strain S7.9)</name>
    <name type="common">Dry rot fungus</name>
    <dbReference type="NCBI Taxonomy" id="578457"/>
    <lineage>
        <taxon>Eukaryota</taxon>
        <taxon>Fungi</taxon>
        <taxon>Dikarya</taxon>
        <taxon>Basidiomycota</taxon>
        <taxon>Agaricomycotina</taxon>
        <taxon>Agaricomycetes</taxon>
        <taxon>Agaricomycetidae</taxon>
        <taxon>Boletales</taxon>
        <taxon>Coniophorineae</taxon>
        <taxon>Serpulaceae</taxon>
        <taxon>Serpula</taxon>
    </lineage>
</organism>
<protein>
    <submittedName>
        <fullName evidence="1">Uncharacterized protein</fullName>
    </submittedName>
</protein>
<dbReference type="Proteomes" id="UP000008064">
    <property type="component" value="Unassembled WGS sequence"/>
</dbReference>
<reference evidence="1" key="1">
    <citation type="submission" date="2011-04" db="EMBL/GenBank/DDBJ databases">
        <title>Evolution of plant cell wall degrading machinery underlies the functional diversity of forest fungi.</title>
        <authorList>
            <consortium name="US DOE Joint Genome Institute (JGI-PGF)"/>
            <person name="Eastwood D.C."/>
            <person name="Floudas D."/>
            <person name="Binder M."/>
            <person name="Majcherczyk A."/>
            <person name="Schneider P."/>
            <person name="Aerts A."/>
            <person name="Asiegbu F.O."/>
            <person name="Baker S.E."/>
            <person name="Barry K."/>
            <person name="Bendiksby M."/>
            <person name="Blumentritt M."/>
            <person name="Coutinho P.M."/>
            <person name="Cullen D."/>
            <person name="Cullen D."/>
            <person name="Gathman A."/>
            <person name="Goodell B."/>
            <person name="Henrissat B."/>
            <person name="Ihrmark K."/>
            <person name="Kauserud H."/>
            <person name="Kohler A."/>
            <person name="LaButti K."/>
            <person name="Lapidus A."/>
            <person name="Lavin J.L."/>
            <person name="Lee Y.-H."/>
            <person name="Lindquist E."/>
            <person name="Lilly W."/>
            <person name="Lucas S."/>
            <person name="Morin E."/>
            <person name="Murat C."/>
            <person name="Oguiza J.A."/>
            <person name="Park J."/>
            <person name="Pisabarro A.G."/>
            <person name="Riley R."/>
            <person name="Rosling A."/>
            <person name="Salamov A."/>
            <person name="Schmidt O."/>
            <person name="Schmutz J."/>
            <person name="Skrede I."/>
            <person name="Stenlid J."/>
            <person name="Wiebenga A."/>
            <person name="Xie X."/>
            <person name="Kues U."/>
            <person name="Hibbett D.S."/>
            <person name="Hoffmeister D."/>
            <person name="Hogberg N."/>
            <person name="Martin F."/>
            <person name="Grigoriev I.V."/>
            <person name="Watkinson S.C."/>
        </authorList>
    </citation>
    <scope>NUCLEOTIDE SEQUENCE</scope>
    <source>
        <strain evidence="1">S7.9</strain>
    </source>
</reference>
<name>F8NRB0_SERL9</name>
<proteinExistence type="predicted"/>
<evidence type="ECO:0000313" key="1">
    <source>
        <dbReference type="EMBL" id="EGO26229.1"/>
    </source>
</evidence>
<dbReference type="EMBL" id="GL945432">
    <property type="protein sequence ID" value="EGO26229.1"/>
    <property type="molecule type" value="Genomic_DNA"/>
</dbReference>
<sequence length="90" mass="9505">MPSLSASELWSSRVHDVNGGSFPVSQSKGDMEQTLDQNVLTLEWCASSSVPAVTIPAPVLEASAVSRRHTLNSMIPTAIQALQLPTSPSS</sequence>
<gene>
    <name evidence="1" type="ORF">SERLADRAFT_384615</name>
</gene>
<dbReference type="AlphaFoldDB" id="F8NRB0"/>
<dbReference type="HOGENOM" id="CLU_2442225_0_0_1"/>
<accession>F8NRB0</accession>
<dbReference type="GeneID" id="18811111"/>